<keyword evidence="2" id="KW-1185">Reference proteome</keyword>
<dbReference type="HOGENOM" id="CLU_2978681_0_0_1"/>
<name>A0A0C2T4I0_AMAMK</name>
<dbReference type="STRING" id="946122.A0A0C2T4I0"/>
<evidence type="ECO:0000313" key="2">
    <source>
        <dbReference type="Proteomes" id="UP000054549"/>
    </source>
</evidence>
<dbReference type="AlphaFoldDB" id="A0A0C2T4I0"/>
<dbReference type="EMBL" id="KN818284">
    <property type="protein sequence ID" value="KIL61439.1"/>
    <property type="molecule type" value="Genomic_DNA"/>
</dbReference>
<organism evidence="1 2">
    <name type="scientific">Amanita muscaria (strain Koide BX008)</name>
    <dbReference type="NCBI Taxonomy" id="946122"/>
    <lineage>
        <taxon>Eukaryota</taxon>
        <taxon>Fungi</taxon>
        <taxon>Dikarya</taxon>
        <taxon>Basidiomycota</taxon>
        <taxon>Agaricomycotina</taxon>
        <taxon>Agaricomycetes</taxon>
        <taxon>Agaricomycetidae</taxon>
        <taxon>Agaricales</taxon>
        <taxon>Pluteineae</taxon>
        <taxon>Amanitaceae</taxon>
        <taxon>Amanita</taxon>
    </lineage>
</organism>
<sequence>MGRDEEAIEVLRHLARRNGRTITLTLEKLQAVQSSPSATRKTYKELIKFSFSNLSLSQ</sequence>
<protein>
    <submittedName>
        <fullName evidence="1">Uncharacterized protein</fullName>
    </submittedName>
</protein>
<dbReference type="Proteomes" id="UP000054549">
    <property type="component" value="Unassembled WGS sequence"/>
</dbReference>
<accession>A0A0C2T4I0</accession>
<gene>
    <name evidence="1" type="ORF">M378DRAFT_166887</name>
</gene>
<dbReference type="InParanoid" id="A0A0C2T4I0"/>
<proteinExistence type="predicted"/>
<evidence type="ECO:0000313" key="1">
    <source>
        <dbReference type="EMBL" id="KIL61439.1"/>
    </source>
</evidence>
<reference evidence="1 2" key="1">
    <citation type="submission" date="2014-04" db="EMBL/GenBank/DDBJ databases">
        <title>Evolutionary Origins and Diversification of the Mycorrhizal Mutualists.</title>
        <authorList>
            <consortium name="DOE Joint Genome Institute"/>
            <consortium name="Mycorrhizal Genomics Consortium"/>
            <person name="Kohler A."/>
            <person name="Kuo A."/>
            <person name="Nagy L.G."/>
            <person name="Floudas D."/>
            <person name="Copeland A."/>
            <person name="Barry K.W."/>
            <person name="Cichocki N."/>
            <person name="Veneault-Fourrey C."/>
            <person name="LaButti K."/>
            <person name="Lindquist E.A."/>
            <person name="Lipzen A."/>
            <person name="Lundell T."/>
            <person name="Morin E."/>
            <person name="Murat C."/>
            <person name="Riley R."/>
            <person name="Ohm R."/>
            <person name="Sun H."/>
            <person name="Tunlid A."/>
            <person name="Henrissat B."/>
            <person name="Grigoriev I.V."/>
            <person name="Hibbett D.S."/>
            <person name="Martin F."/>
        </authorList>
    </citation>
    <scope>NUCLEOTIDE SEQUENCE [LARGE SCALE GENOMIC DNA]</scope>
    <source>
        <strain evidence="1 2">Koide BX008</strain>
    </source>
</reference>